<dbReference type="Proteomes" id="UP000076842">
    <property type="component" value="Unassembled WGS sequence"/>
</dbReference>
<dbReference type="Gene3D" id="3.40.630.30">
    <property type="match status" value="2"/>
</dbReference>
<organism evidence="1 2">
    <name type="scientific">Calocera cornea HHB12733</name>
    <dbReference type="NCBI Taxonomy" id="1353952"/>
    <lineage>
        <taxon>Eukaryota</taxon>
        <taxon>Fungi</taxon>
        <taxon>Dikarya</taxon>
        <taxon>Basidiomycota</taxon>
        <taxon>Agaricomycotina</taxon>
        <taxon>Dacrymycetes</taxon>
        <taxon>Dacrymycetales</taxon>
        <taxon>Dacrymycetaceae</taxon>
        <taxon>Calocera</taxon>
    </lineage>
</organism>
<gene>
    <name evidence="1" type="ORF">CALCODRAFT_485052</name>
</gene>
<name>A0A165ELQ2_9BASI</name>
<dbReference type="OrthoDB" id="4738875at2759"/>
<evidence type="ECO:0000313" key="1">
    <source>
        <dbReference type="EMBL" id="KZT55117.1"/>
    </source>
</evidence>
<protein>
    <recommendedName>
        <fullName evidence="3">N-acetyltransferase domain-containing protein</fullName>
    </recommendedName>
</protein>
<sequence>MSYTELNEPARGRIPRSDVRFHIRRLVDPSEGELAGILRVMRVALVRDPCFRLILQDNCSPSRLDALNRGLLRAALLEGEGELWVAEVERPESKGLREIVGQVVWYLPGNKVMNHDLESPNTWWNELMPLLSAMERDWLLRYFLPRLAGIWERCLPIAGDTVDDGYYCQLLSVLPEFHNCGIMFSVIAPVIFRAIREGKRILFESTSEENVRKYEHIGSRVFGVEDFLPLPESGMEVVKLWPFELLHEAVLGENSYWKKEKEEGVLPLVSYNQLGEQESTKQSNGRIHIRRLIGPSERGRSGVLQVMRLAFARDPFVTAIVGGDASPVRLDALNRGIIRTALREGELWVAEVERPEANGVREIVGVAIWYVPREQGVSDDLPTSELWWDELVPLLSDQQKNWLLNYLLPRFAILWDSYLPIPGATMDDEYYCRILSVLPEFHNRGIVSALSGPIIKRAVREGKRILGEATSAENLSKYEHIGGKIFGVEQFRTLPETGVESVRLWPFEVVPQVFVRNLHWTRTKKEDSRSELAKL</sequence>
<dbReference type="PANTHER" id="PTHR42791:SF1">
    <property type="entry name" value="N-ACETYLTRANSFERASE DOMAIN-CONTAINING PROTEIN"/>
    <property type="match status" value="1"/>
</dbReference>
<evidence type="ECO:0008006" key="3">
    <source>
        <dbReference type="Google" id="ProtNLM"/>
    </source>
</evidence>
<dbReference type="InterPro" id="IPR016181">
    <property type="entry name" value="Acyl_CoA_acyltransferase"/>
</dbReference>
<keyword evidence="2" id="KW-1185">Reference proteome</keyword>
<accession>A0A165ELQ2</accession>
<reference evidence="1 2" key="1">
    <citation type="journal article" date="2016" name="Mol. Biol. Evol.">
        <title>Comparative Genomics of Early-Diverging Mushroom-Forming Fungi Provides Insights into the Origins of Lignocellulose Decay Capabilities.</title>
        <authorList>
            <person name="Nagy L.G."/>
            <person name="Riley R."/>
            <person name="Tritt A."/>
            <person name="Adam C."/>
            <person name="Daum C."/>
            <person name="Floudas D."/>
            <person name="Sun H."/>
            <person name="Yadav J.S."/>
            <person name="Pangilinan J."/>
            <person name="Larsson K.H."/>
            <person name="Matsuura K."/>
            <person name="Barry K."/>
            <person name="Labutti K."/>
            <person name="Kuo R."/>
            <person name="Ohm R.A."/>
            <person name="Bhattacharya S.S."/>
            <person name="Shirouzu T."/>
            <person name="Yoshinaga Y."/>
            <person name="Martin F.M."/>
            <person name="Grigoriev I.V."/>
            <person name="Hibbett D.S."/>
        </authorList>
    </citation>
    <scope>NUCLEOTIDE SEQUENCE [LARGE SCALE GENOMIC DNA]</scope>
    <source>
        <strain evidence="1 2">HHB12733</strain>
    </source>
</reference>
<evidence type="ECO:0000313" key="2">
    <source>
        <dbReference type="Proteomes" id="UP000076842"/>
    </source>
</evidence>
<dbReference type="AlphaFoldDB" id="A0A165ELQ2"/>
<dbReference type="InParanoid" id="A0A165ELQ2"/>
<dbReference type="EMBL" id="KV424001">
    <property type="protein sequence ID" value="KZT55117.1"/>
    <property type="molecule type" value="Genomic_DNA"/>
</dbReference>
<dbReference type="InterPro" id="IPR052523">
    <property type="entry name" value="Trichothecene_AcTrans"/>
</dbReference>
<proteinExistence type="predicted"/>
<dbReference type="PANTHER" id="PTHR42791">
    <property type="entry name" value="GNAT FAMILY ACETYLTRANSFERASE"/>
    <property type="match status" value="1"/>
</dbReference>
<dbReference type="SUPFAM" id="SSF55729">
    <property type="entry name" value="Acyl-CoA N-acyltransferases (Nat)"/>
    <property type="match status" value="2"/>
</dbReference>